<evidence type="ECO:0000313" key="5">
    <source>
        <dbReference type="Proteomes" id="UP000054558"/>
    </source>
</evidence>
<keyword evidence="2" id="KW-0812">Transmembrane</keyword>
<dbReference type="PANTHER" id="PTHR34284">
    <property type="entry name" value="FG-GAP REPEAT-CONTAINING PROTEIN"/>
    <property type="match status" value="1"/>
</dbReference>
<keyword evidence="3" id="KW-0732">Signal</keyword>
<evidence type="ECO:0000313" key="4">
    <source>
        <dbReference type="EMBL" id="GAQ85386.1"/>
    </source>
</evidence>
<dbReference type="Proteomes" id="UP000054558">
    <property type="component" value="Unassembled WGS sequence"/>
</dbReference>
<dbReference type="PANTHER" id="PTHR34284:SF1">
    <property type="entry name" value="FG-GAP REPEAT-CONTAINING PROTEIN"/>
    <property type="match status" value="1"/>
</dbReference>
<dbReference type="InterPro" id="IPR028994">
    <property type="entry name" value="Integrin_alpha_N"/>
</dbReference>
<evidence type="ECO:0000256" key="1">
    <source>
        <dbReference type="SAM" id="MobiDB-lite"/>
    </source>
</evidence>
<sequence length="694" mass="75119">MRKRDLGILLLAAFAILVCLQNEGQFSFQEEWSHDSQPAGMLALEGDPLPPPVVADLNGDGRSEVVIVTHDSKLMVLDPGRRSKAGLFKQTVVRAQTSLLPSRVRVATGRTPVALAAGSLDGPRNSPREGARKQVIVVVTAGWSILCFDHNLKLLWENNVQEDFPHGAHHREVAIHIGNHTLRSGDRGSVIVGGSMEVAPQLADPLAAELSAEEAAAKLRRSADKKANLEDVTGGAAGTKERHFSYYAYSGGDGALRWKHDSKDFRRDGSALSEQLLPQHNYKLDASALGARHFGEAECREFREAVLDVMPHRWDRRSDTHFELAHFEKHRRRTPPGGKATPGPHSSHKGAHGKDHSNPVTRALGKAAELATKPRAAKANSSHAGVTNALVAHLKEGIEAIHLYSGRTICKLLLPPHQLHADVNGDGVLDHVQASGGHGQETVVVPGMNEPLKPCWAVATSGVPVREQLFNGTICRPASMFSETNFASRHFGRAPHDDFASLEVATPVLMPIPDGHRHRRNSRGEAIFLNSRGEVTAYNPEALHHRHGQRRWQVASPASWSNPFTPAGVQADRSVPTLLAMPLRSGGSPELILAAGDKDAVLISPTGSRLVEFSLPAKPIAPLLVADFNNDGLNDLILTSFEGYYGFAQVRQPGALMFSTLVGCLIVAIAVVFLLQHFNQPKGGRPVPSKRATD</sequence>
<keyword evidence="5" id="KW-1185">Reference proteome</keyword>
<proteinExistence type="predicted"/>
<keyword evidence="2" id="KW-0472">Membrane</keyword>
<dbReference type="OrthoDB" id="270568at2759"/>
<feature type="transmembrane region" description="Helical" evidence="2">
    <location>
        <begin position="655"/>
        <end position="675"/>
    </location>
</feature>
<accession>A0A1Y1I9L2</accession>
<gene>
    <name evidence="4" type="ORF">KFL_002320200</name>
</gene>
<keyword evidence="2" id="KW-1133">Transmembrane helix</keyword>
<feature type="signal peptide" evidence="3">
    <location>
        <begin position="1"/>
        <end position="21"/>
    </location>
</feature>
<evidence type="ECO:0000256" key="2">
    <source>
        <dbReference type="SAM" id="Phobius"/>
    </source>
</evidence>
<dbReference type="SUPFAM" id="SSF69318">
    <property type="entry name" value="Integrin alpha N-terminal domain"/>
    <property type="match status" value="1"/>
</dbReference>
<evidence type="ECO:0008006" key="6">
    <source>
        <dbReference type="Google" id="ProtNLM"/>
    </source>
</evidence>
<dbReference type="EMBL" id="DF237181">
    <property type="protein sequence ID" value="GAQ85386.1"/>
    <property type="molecule type" value="Genomic_DNA"/>
</dbReference>
<feature type="chain" id="PRO_5013027942" description="FG-GAP repeat-containing protein" evidence="3">
    <location>
        <begin position="22"/>
        <end position="694"/>
    </location>
</feature>
<feature type="region of interest" description="Disordered" evidence="1">
    <location>
        <begin position="327"/>
        <end position="359"/>
    </location>
</feature>
<evidence type="ECO:0000256" key="3">
    <source>
        <dbReference type="SAM" id="SignalP"/>
    </source>
</evidence>
<dbReference type="OMA" id="HVLICED"/>
<reference evidence="4 5" key="1">
    <citation type="journal article" date="2014" name="Nat. Commun.">
        <title>Klebsormidium flaccidum genome reveals primary factors for plant terrestrial adaptation.</title>
        <authorList>
            <person name="Hori K."/>
            <person name="Maruyama F."/>
            <person name="Fujisawa T."/>
            <person name="Togashi T."/>
            <person name="Yamamoto N."/>
            <person name="Seo M."/>
            <person name="Sato S."/>
            <person name="Yamada T."/>
            <person name="Mori H."/>
            <person name="Tajima N."/>
            <person name="Moriyama T."/>
            <person name="Ikeuchi M."/>
            <person name="Watanabe M."/>
            <person name="Wada H."/>
            <person name="Kobayashi K."/>
            <person name="Saito M."/>
            <person name="Masuda T."/>
            <person name="Sasaki-Sekimoto Y."/>
            <person name="Mashiguchi K."/>
            <person name="Awai K."/>
            <person name="Shimojima M."/>
            <person name="Masuda S."/>
            <person name="Iwai M."/>
            <person name="Nobusawa T."/>
            <person name="Narise T."/>
            <person name="Kondo S."/>
            <person name="Saito H."/>
            <person name="Sato R."/>
            <person name="Murakawa M."/>
            <person name="Ihara Y."/>
            <person name="Oshima-Yamada Y."/>
            <person name="Ohtaka K."/>
            <person name="Satoh M."/>
            <person name="Sonobe K."/>
            <person name="Ishii M."/>
            <person name="Ohtani R."/>
            <person name="Kanamori-Sato M."/>
            <person name="Honoki R."/>
            <person name="Miyazaki D."/>
            <person name="Mochizuki H."/>
            <person name="Umetsu J."/>
            <person name="Higashi K."/>
            <person name="Shibata D."/>
            <person name="Kamiya Y."/>
            <person name="Sato N."/>
            <person name="Nakamura Y."/>
            <person name="Tabata S."/>
            <person name="Ida S."/>
            <person name="Kurokawa K."/>
            <person name="Ohta H."/>
        </authorList>
    </citation>
    <scope>NUCLEOTIDE SEQUENCE [LARGE SCALE GENOMIC DNA]</scope>
    <source>
        <strain evidence="4 5">NIES-2285</strain>
    </source>
</reference>
<protein>
    <recommendedName>
        <fullName evidence="6">FG-GAP repeat-containing protein</fullName>
    </recommendedName>
</protein>
<organism evidence="4 5">
    <name type="scientific">Klebsormidium nitens</name>
    <name type="common">Green alga</name>
    <name type="synonym">Ulothrix nitens</name>
    <dbReference type="NCBI Taxonomy" id="105231"/>
    <lineage>
        <taxon>Eukaryota</taxon>
        <taxon>Viridiplantae</taxon>
        <taxon>Streptophyta</taxon>
        <taxon>Klebsormidiophyceae</taxon>
        <taxon>Klebsormidiales</taxon>
        <taxon>Klebsormidiaceae</taxon>
        <taxon>Klebsormidium</taxon>
    </lineage>
</organism>
<name>A0A1Y1I9L2_KLENI</name>
<dbReference type="AlphaFoldDB" id="A0A1Y1I9L2"/>